<keyword evidence="2" id="KW-1185">Reference proteome</keyword>
<dbReference type="Proteomes" id="UP000438699">
    <property type="component" value="Unassembled WGS sequence"/>
</dbReference>
<dbReference type="AlphaFoldDB" id="A0A6N6N382"/>
<proteinExistence type="predicted"/>
<accession>A0A6N6N382</accession>
<sequence>MRVIYDFEYEDGDSECFDLRFDPDSLDHLFKQPENPPSWTLLSNNMCPHCTLDRTKHVHCPLALCISGAVDRFHSRVSHESVLVRVTTDERTVFKRTTTQKGLSSMLGLLMPCSGCPHTRFFRPMARFHLPFSSEEETIYRSLSMFMLAKYFMATDGVHIESPLLELKAIYKNVECMNLWVARRIRSHVKADSSVNALVLLDLFAKIVSFLSDRHIETVRSWFSVYLEE</sequence>
<protein>
    <submittedName>
        <fullName evidence="1">Uncharacterized protein</fullName>
    </submittedName>
</protein>
<dbReference type="RefSeq" id="WP_151151393.1">
    <property type="nucleotide sequence ID" value="NZ_WAIE01000005.1"/>
</dbReference>
<dbReference type="EMBL" id="WAIE01000005">
    <property type="protein sequence ID" value="KAB1441138.1"/>
    <property type="molecule type" value="Genomic_DNA"/>
</dbReference>
<gene>
    <name evidence="1" type="ORF">F8A88_11945</name>
</gene>
<name>A0A6N6N382_9BACT</name>
<comment type="caution">
    <text evidence="1">The sequence shown here is derived from an EMBL/GenBank/DDBJ whole genome shotgun (WGS) entry which is preliminary data.</text>
</comment>
<evidence type="ECO:0000313" key="2">
    <source>
        <dbReference type="Proteomes" id="UP000438699"/>
    </source>
</evidence>
<dbReference type="InterPro" id="IPR054196">
    <property type="entry name" value="DUF6901"/>
</dbReference>
<organism evidence="1 2">
    <name type="scientific">Pseudodesulfovibrio senegalensis</name>
    <dbReference type="NCBI Taxonomy" id="1721087"/>
    <lineage>
        <taxon>Bacteria</taxon>
        <taxon>Pseudomonadati</taxon>
        <taxon>Thermodesulfobacteriota</taxon>
        <taxon>Desulfovibrionia</taxon>
        <taxon>Desulfovibrionales</taxon>
        <taxon>Desulfovibrionaceae</taxon>
    </lineage>
</organism>
<dbReference type="OrthoDB" id="9813686at2"/>
<reference evidence="1 2" key="1">
    <citation type="journal article" date="2017" name="Int. J. Syst. Evol. Microbiol.">
        <title>Desulfovibrio senegalensis sp. nov., a mesophilic sulfate reducer isolated from marine sediment.</title>
        <authorList>
            <person name="Thioye A."/>
            <person name="Gam Z.B.A."/>
            <person name="Mbengue M."/>
            <person name="Cayol J.L."/>
            <person name="Joseph-Bartoli M."/>
            <person name="Toure-Kane C."/>
            <person name="Labat M."/>
        </authorList>
    </citation>
    <scope>NUCLEOTIDE SEQUENCE [LARGE SCALE GENOMIC DNA]</scope>
    <source>
        <strain evidence="1 2">DSM 101509</strain>
    </source>
</reference>
<dbReference type="Pfam" id="PF21842">
    <property type="entry name" value="DUF6901"/>
    <property type="match status" value="1"/>
</dbReference>
<evidence type="ECO:0000313" key="1">
    <source>
        <dbReference type="EMBL" id="KAB1441138.1"/>
    </source>
</evidence>